<dbReference type="InterPro" id="IPR036565">
    <property type="entry name" value="Mur-like_cat_sf"/>
</dbReference>
<dbReference type="Pfam" id="PF18921">
    <property type="entry name" value="Cyanophycin_syn"/>
    <property type="match status" value="1"/>
</dbReference>
<comment type="catalytic activity">
    <reaction evidence="11">
        <text>[L-4-(L-arginin-2-N-yl)aspartate](n)-L-aspartate + L-arginine + ATP = [L-4-(L-arginin-2-N-yl)aspartate](n+1) + ADP + phosphate + H(+)</text>
        <dbReference type="Rhea" id="RHEA:23888"/>
        <dbReference type="Rhea" id="RHEA-COMP:13732"/>
        <dbReference type="Rhea" id="RHEA-COMP:13733"/>
        <dbReference type="ChEBI" id="CHEBI:15378"/>
        <dbReference type="ChEBI" id="CHEBI:30616"/>
        <dbReference type="ChEBI" id="CHEBI:32682"/>
        <dbReference type="ChEBI" id="CHEBI:43474"/>
        <dbReference type="ChEBI" id="CHEBI:137986"/>
        <dbReference type="ChEBI" id="CHEBI:137990"/>
        <dbReference type="ChEBI" id="CHEBI:456216"/>
        <dbReference type="EC" id="6.3.2.30"/>
    </reaction>
</comment>
<keyword evidence="8 13" id="KW-0547">Nucleotide-binding</keyword>
<dbReference type="PROSITE" id="PS50975">
    <property type="entry name" value="ATP_GRASP"/>
    <property type="match status" value="1"/>
</dbReference>
<evidence type="ECO:0000256" key="11">
    <source>
        <dbReference type="ARBA" id="ARBA00048094"/>
    </source>
</evidence>
<dbReference type="GO" id="GO:0071160">
    <property type="term" value="F:cyanophycin synthetase activity (L-aspartate-adding)"/>
    <property type="evidence" value="ECO:0007669"/>
    <property type="project" value="UniProtKB-EC"/>
</dbReference>
<evidence type="ECO:0000313" key="15">
    <source>
        <dbReference type="EMBL" id="NJB98415.1"/>
    </source>
</evidence>
<evidence type="ECO:0000256" key="10">
    <source>
        <dbReference type="ARBA" id="ARBA00031353"/>
    </source>
</evidence>
<dbReference type="PROSITE" id="PS01011">
    <property type="entry name" value="FOLYLPOLYGLU_SYNT_1"/>
    <property type="match status" value="1"/>
</dbReference>
<dbReference type="InterPro" id="IPR004101">
    <property type="entry name" value="Mur_ligase_C"/>
</dbReference>
<evidence type="ECO:0000259" key="14">
    <source>
        <dbReference type="PROSITE" id="PS50975"/>
    </source>
</evidence>
<evidence type="ECO:0000256" key="3">
    <source>
        <dbReference type="ARBA" id="ARBA00011738"/>
    </source>
</evidence>
<sequence length="920" mass="98993">MTALVQPADFVRPASANGLRVLERSVYRGPHLFSTRPMIRIQIDLRDLEQWPSDKLPGFTDALLALLPGLGVHGCSYQRPGGFVERLREGTWMGHIIEHVALELQTLAGSRVTRGKTRSVKDRPGVYNILYTYRDETLALAAGLAAIRLVADLLPEPLRKVEGLQLLGVAPLDAPQDVRAIIASLQAILKTSALGPTTRALVEAAERRGIPVARLNEQSLIQFGHGSRQKRIRASITGDTAQIAVDIAGNKAMTKQLLAEAGLPVPRGVVVRRVEEALAEARRLRWPVVVKPLDGNHGRGVTTGIADEEALRTAFELALQHGRRVIVEQQVPGNDHRILVVNGKLVAVAERVPAQVIGDGFHSIAQLIDDLNQDPRRGFGHENVLTRIIIDEAMLALLEKSDRTPATIPMAGEQVILRDTANLSTGGTAVDRTDAIHPANRAIAEQAAAVVGLDVCGIDFLSPDIARPVRETGGGIVEVNAAPGFRMHLEPSSGTPRDVATPVIDMLFPRGRRSRIPIFAITGTNGKSTTARMVARILCHAGRNVGMTTTSGIYFNGHLMAEADASGPKSARTVLRNPAVDVAVLETARGGILREGLGFDGADVGAVLNVTADHLGIKGIDTIEELAQVKGVVVESVARRGHSVLNADDPMCHRISRHARGTIVWFSLNGGSDLSGHLRHHIAEGGMAVVREPGSYGGCIVLHRDGERIEVMAAADIPATLGGIADFNIANALAAIAMCAAQRLSIETIRDGLSAFSISFEDSPGRLNLHDAHGRRHILDYAHNPAGLQALGQVIERMRGRYHRVIGMVSIPGDRRDCDIVEMGQLAGAIFDEIVFREAPDGRGRPRGETNGLMSEGAMAAGMRPEQVHRIVDELEAVDMVLQLGRPGDLLVIMPSAIQAVWDRILAFRPEAAVREKLHA</sequence>
<dbReference type="Pfam" id="PF08245">
    <property type="entry name" value="Mur_ligase_M"/>
    <property type="match status" value="1"/>
</dbReference>
<dbReference type="GO" id="GO:0004326">
    <property type="term" value="F:tetrahydrofolylpolyglutamate synthase activity"/>
    <property type="evidence" value="ECO:0007669"/>
    <property type="project" value="InterPro"/>
</dbReference>
<evidence type="ECO:0000256" key="5">
    <source>
        <dbReference type="ARBA" id="ARBA00013005"/>
    </source>
</evidence>
<evidence type="ECO:0000256" key="12">
    <source>
        <dbReference type="ARBA" id="ARBA00048425"/>
    </source>
</evidence>
<dbReference type="EC" id="6.3.2.29" evidence="5"/>
<dbReference type="EMBL" id="JAATJB010000008">
    <property type="protein sequence ID" value="NJB98415.1"/>
    <property type="molecule type" value="Genomic_DNA"/>
</dbReference>
<dbReference type="SUPFAM" id="SSF53623">
    <property type="entry name" value="MurD-like peptide ligases, catalytic domain"/>
    <property type="match status" value="1"/>
</dbReference>
<dbReference type="GO" id="GO:0005524">
    <property type="term" value="F:ATP binding"/>
    <property type="evidence" value="ECO:0007669"/>
    <property type="project" value="UniProtKB-UniRule"/>
</dbReference>
<evidence type="ECO:0000256" key="6">
    <source>
        <dbReference type="ARBA" id="ARBA00022036"/>
    </source>
</evidence>
<evidence type="ECO:0000313" key="16">
    <source>
        <dbReference type="Proteomes" id="UP000531251"/>
    </source>
</evidence>
<dbReference type="RefSeq" id="WP_167712976.1">
    <property type="nucleotide sequence ID" value="NZ_BAAADY010000023.1"/>
</dbReference>
<dbReference type="InterPro" id="IPR011761">
    <property type="entry name" value="ATP-grasp"/>
</dbReference>
<reference evidence="15 16" key="1">
    <citation type="submission" date="2020-03" db="EMBL/GenBank/DDBJ databases">
        <title>Genomic Encyclopedia of Type Strains, Phase IV (KMG-IV): sequencing the most valuable type-strain genomes for metagenomic binning, comparative biology and taxonomic classification.</title>
        <authorList>
            <person name="Goeker M."/>
        </authorList>
    </citation>
    <scope>NUCLEOTIDE SEQUENCE [LARGE SCALE GENOMIC DNA]</scope>
    <source>
        <strain evidence="15 16">DSM 7225</strain>
    </source>
</reference>
<dbReference type="InterPro" id="IPR018109">
    <property type="entry name" value="Folylpolyglutamate_synth_CS"/>
</dbReference>
<comment type="function">
    <text evidence="1">Catalyzes the ATP-dependent polymerization of arginine and aspartate to multi-L-arginyl-poly-L-aspartic acid (cyanophycin; a water-insoluble reserve polymer).</text>
</comment>
<dbReference type="GO" id="GO:0071161">
    <property type="term" value="F:cyanophycin synthetase activity (L-arginine-adding)"/>
    <property type="evidence" value="ECO:0007669"/>
    <property type="project" value="UniProtKB-EC"/>
</dbReference>
<evidence type="ECO:0000256" key="9">
    <source>
        <dbReference type="ARBA" id="ARBA00022840"/>
    </source>
</evidence>
<dbReference type="Pfam" id="PF02955">
    <property type="entry name" value="GSH-S_ATP"/>
    <property type="match status" value="1"/>
</dbReference>
<dbReference type="GO" id="GO:0004363">
    <property type="term" value="F:glutathione synthase activity"/>
    <property type="evidence" value="ECO:0007669"/>
    <property type="project" value="InterPro"/>
</dbReference>
<protein>
    <recommendedName>
        <fullName evidence="6">Cyanophycin synthetase</fullName>
        <ecNumber evidence="5">6.3.2.29</ecNumber>
        <ecNumber evidence="4">6.3.2.30</ecNumber>
    </recommendedName>
    <alternativeName>
        <fullName evidence="10">Cyanophycin synthase</fullName>
    </alternativeName>
</protein>
<keyword evidence="7 15" id="KW-0436">Ligase</keyword>
<dbReference type="GO" id="GO:0046872">
    <property type="term" value="F:metal ion binding"/>
    <property type="evidence" value="ECO:0007669"/>
    <property type="project" value="InterPro"/>
</dbReference>
<keyword evidence="16" id="KW-1185">Reference proteome</keyword>
<dbReference type="NCBIfam" id="TIGR02068">
    <property type="entry name" value="cya_phycin_syn"/>
    <property type="match status" value="1"/>
</dbReference>
<organism evidence="15 16">
    <name type="scientific">Sphingomonas trueperi</name>
    <dbReference type="NCBI Taxonomy" id="53317"/>
    <lineage>
        <taxon>Bacteria</taxon>
        <taxon>Pseudomonadati</taxon>
        <taxon>Pseudomonadota</taxon>
        <taxon>Alphaproteobacteria</taxon>
        <taxon>Sphingomonadales</taxon>
        <taxon>Sphingomonadaceae</taxon>
        <taxon>Sphingomonas</taxon>
    </lineage>
</organism>
<comment type="subunit">
    <text evidence="3">Homodimer.</text>
</comment>
<keyword evidence="9 13" id="KW-0067">ATP-binding</keyword>
<dbReference type="NCBIfam" id="NF010623">
    <property type="entry name" value="PRK14016.1"/>
    <property type="match status" value="1"/>
</dbReference>
<dbReference type="InterPro" id="IPR013221">
    <property type="entry name" value="Mur_ligase_cen"/>
</dbReference>
<gene>
    <name evidence="15" type="ORF">GGR89_002747</name>
</gene>
<dbReference type="PANTHER" id="PTHR23135">
    <property type="entry name" value="MUR LIGASE FAMILY MEMBER"/>
    <property type="match status" value="1"/>
</dbReference>
<dbReference type="Gene3D" id="3.30.470.20">
    <property type="entry name" value="ATP-grasp fold, B domain"/>
    <property type="match status" value="2"/>
</dbReference>
<dbReference type="InterPro" id="IPR044019">
    <property type="entry name" value="Cyanophycin_syn_N"/>
</dbReference>
<proteinExistence type="inferred from homology"/>
<dbReference type="InterPro" id="IPR004218">
    <property type="entry name" value="GSHS_ATP-bd"/>
</dbReference>
<name>A0A7X6BDL3_9SPHN</name>
<dbReference type="InterPro" id="IPR036615">
    <property type="entry name" value="Mur_ligase_C_dom_sf"/>
</dbReference>
<comment type="similarity">
    <text evidence="2">In the C-terminal section; belongs to the MurCDEF family.</text>
</comment>
<comment type="catalytic activity">
    <reaction evidence="12">
        <text>[L-4-(L-arginin-2-N-yl)aspartate](n) + L-aspartate + ATP = [L-4-(L-arginin-2-N-yl)aspartate](n)-L-aspartate + ADP + phosphate + H(+)</text>
        <dbReference type="Rhea" id="RHEA:13277"/>
        <dbReference type="Rhea" id="RHEA-COMP:13728"/>
        <dbReference type="Rhea" id="RHEA-COMP:13733"/>
        <dbReference type="ChEBI" id="CHEBI:15378"/>
        <dbReference type="ChEBI" id="CHEBI:29991"/>
        <dbReference type="ChEBI" id="CHEBI:30616"/>
        <dbReference type="ChEBI" id="CHEBI:43474"/>
        <dbReference type="ChEBI" id="CHEBI:137986"/>
        <dbReference type="ChEBI" id="CHEBI:137990"/>
        <dbReference type="ChEBI" id="CHEBI:456216"/>
        <dbReference type="EC" id="6.3.2.29"/>
    </reaction>
</comment>
<accession>A0A7X6BDL3</accession>
<dbReference type="SUPFAM" id="SSF56059">
    <property type="entry name" value="Glutathione synthetase ATP-binding domain-like"/>
    <property type="match status" value="1"/>
</dbReference>
<dbReference type="InterPro" id="IPR011810">
    <property type="entry name" value="Cya_phycin_syn"/>
</dbReference>
<evidence type="ECO:0000256" key="7">
    <source>
        <dbReference type="ARBA" id="ARBA00022598"/>
    </source>
</evidence>
<evidence type="ECO:0000256" key="8">
    <source>
        <dbReference type="ARBA" id="ARBA00022741"/>
    </source>
</evidence>
<comment type="caution">
    <text evidence="15">The sequence shown here is derived from an EMBL/GenBank/DDBJ whole genome shotgun (WGS) entry which is preliminary data.</text>
</comment>
<evidence type="ECO:0000256" key="1">
    <source>
        <dbReference type="ARBA" id="ARBA00003184"/>
    </source>
</evidence>
<dbReference type="SUPFAM" id="SSF53244">
    <property type="entry name" value="MurD-like peptide ligases, peptide-binding domain"/>
    <property type="match status" value="1"/>
</dbReference>
<feature type="domain" description="ATP-grasp" evidence="14">
    <location>
        <begin position="255"/>
        <end position="508"/>
    </location>
</feature>
<dbReference type="EC" id="6.3.2.30" evidence="4"/>
<dbReference type="PANTHER" id="PTHR23135:SF18">
    <property type="entry name" value="CYANOPHYCIN SYNTHETASE"/>
    <property type="match status" value="1"/>
</dbReference>
<dbReference type="Proteomes" id="UP000531251">
    <property type="component" value="Unassembled WGS sequence"/>
</dbReference>
<dbReference type="Gene3D" id="3.40.1190.10">
    <property type="entry name" value="Mur-like, catalytic domain"/>
    <property type="match status" value="1"/>
</dbReference>
<dbReference type="Pfam" id="PF02875">
    <property type="entry name" value="Mur_ligase_C"/>
    <property type="match status" value="1"/>
</dbReference>
<evidence type="ECO:0000256" key="4">
    <source>
        <dbReference type="ARBA" id="ARBA00012968"/>
    </source>
</evidence>
<dbReference type="Gene3D" id="3.90.190.20">
    <property type="entry name" value="Mur ligase, C-terminal domain"/>
    <property type="match status" value="1"/>
</dbReference>
<evidence type="ECO:0000256" key="2">
    <source>
        <dbReference type="ARBA" id="ARBA00009060"/>
    </source>
</evidence>
<dbReference type="AlphaFoldDB" id="A0A7X6BDL3"/>
<evidence type="ECO:0000256" key="13">
    <source>
        <dbReference type="PROSITE-ProRule" id="PRU00409"/>
    </source>
</evidence>